<sequence length="263" mass="26803">MEPVPARTAGAVAAGAVARQVDERVPAVRGLAAPQPLLLARHDDEGQRHAAVGREMVGDRGVRGEVVHVPVVAVVVRELRGGPGRRDEPVDQVGGDAGVGRREDLGEAGPDVAHGAEVLLAEGADPADEMALREGVQRGDVGETVLGPARVSVAGVVPRRLALRCGVHQIDHRVEGDPGVVRDQHASLPGLPAGGRLPMAADSTGSAGRCRARCGPGGERNGPLRRRGGERAGAVVAVDSATTAPVSALCGCQHDAVAPSRTA</sequence>
<reference evidence="2" key="1">
    <citation type="journal article" date="2003" name="Microbiol. Res.">
        <title>Poly(3-hydroxybutyrate) (PHB) synthesis by recombinant Escherichia coli harbouring Streptomyces aureofaciens PHB biosynthesis genes: effect of various carbon and nitrogen sources.</title>
        <authorList>
            <person name="Mahishi L.H."/>
            <person name="Tripathi G."/>
            <person name="Rawal S.K."/>
        </authorList>
    </citation>
    <scope>NUCLEOTIDE SEQUENCE</scope>
    <source>
        <strain evidence="2">NRRL 2209</strain>
    </source>
</reference>
<feature type="region of interest" description="Disordered" evidence="1">
    <location>
        <begin position="189"/>
        <end position="228"/>
    </location>
</feature>
<evidence type="ECO:0000256" key="1">
    <source>
        <dbReference type="SAM" id="MobiDB-lite"/>
    </source>
</evidence>
<dbReference type="AlphaFoldDB" id="Q8GFE8"/>
<reference evidence="2" key="2">
    <citation type="journal article" date="2005" name="FEMS Microbiol. Lett.">
        <title>PHB synthase from Streptomyces aureofaciens NRRL 2209.</title>
        <authorList>
            <person name="Ramachander T.V."/>
            <person name="Rawal S.K."/>
        </authorList>
    </citation>
    <scope>NUCLEOTIDE SEQUENCE</scope>
    <source>
        <strain evidence="2">NRRL 2209</strain>
    </source>
</reference>
<proteinExistence type="predicted"/>
<organism evidence="2">
    <name type="scientific">Kitasatospora aureofaciens</name>
    <name type="common">Streptomyces aureofaciens</name>
    <dbReference type="NCBI Taxonomy" id="1894"/>
    <lineage>
        <taxon>Bacteria</taxon>
        <taxon>Bacillati</taxon>
        <taxon>Actinomycetota</taxon>
        <taxon>Actinomycetes</taxon>
        <taxon>Kitasatosporales</taxon>
        <taxon>Streptomycetaceae</taxon>
        <taxon>Kitasatospora</taxon>
    </lineage>
</organism>
<evidence type="ECO:0000313" key="2">
    <source>
        <dbReference type="EMBL" id="AAK53454.1"/>
    </source>
</evidence>
<dbReference type="EMBL" id="AY032926">
    <property type="protein sequence ID" value="AAK53454.1"/>
    <property type="molecule type" value="Genomic_DNA"/>
</dbReference>
<accession>Q8GFE8</accession>
<protein>
    <submittedName>
        <fullName evidence="2">Uncharacterized protein</fullName>
    </submittedName>
</protein>
<name>Q8GFE8_KITAU</name>